<organism evidence="3 4">
    <name type="scientific">Cobetia marina</name>
    <name type="common">Deleya marina</name>
    <dbReference type="NCBI Taxonomy" id="28258"/>
    <lineage>
        <taxon>Bacteria</taxon>
        <taxon>Pseudomonadati</taxon>
        <taxon>Pseudomonadota</taxon>
        <taxon>Gammaproteobacteria</taxon>
        <taxon>Oceanospirillales</taxon>
        <taxon>Halomonadaceae</taxon>
        <taxon>Cobetia</taxon>
    </lineage>
</organism>
<dbReference type="PANTHER" id="PTHR46124">
    <property type="entry name" value="D-AMINOACYL-TRNA DEACYLASE"/>
    <property type="match status" value="1"/>
</dbReference>
<protein>
    <submittedName>
        <fullName evidence="3">TatD family hydrolase</fullName>
        <ecNumber evidence="3">3.1.-.-</ecNumber>
    </submittedName>
</protein>
<dbReference type="InterPro" id="IPR032466">
    <property type="entry name" value="Metal_Hydrolase"/>
</dbReference>
<dbReference type="EMBL" id="JBAKAP010000001">
    <property type="protein sequence ID" value="MEL0615277.1"/>
    <property type="molecule type" value="Genomic_DNA"/>
</dbReference>
<comment type="similarity">
    <text evidence="1">Belongs to the metallo-dependent hydrolases superfamily. TatD-type hydrolase family.</text>
</comment>
<dbReference type="CDD" id="cd01310">
    <property type="entry name" value="TatD_DNAse"/>
    <property type="match status" value="1"/>
</dbReference>
<evidence type="ECO:0000256" key="1">
    <source>
        <dbReference type="ARBA" id="ARBA00009275"/>
    </source>
</evidence>
<dbReference type="SUPFAM" id="SSF51556">
    <property type="entry name" value="Metallo-dependent hydrolases"/>
    <property type="match status" value="1"/>
</dbReference>
<reference evidence="3 4" key="1">
    <citation type="submission" date="2024-02" db="EMBL/GenBank/DDBJ databases">
        <title>Bacteria isolated from the canopy kelp, Nereocystis luetkeana.</title>
        <authorList>
            <person name="Pfister C.A."/>
            <person name="Younker I.T."/>
            <person name="Light S.H."/>
        </authorList>
    </citation>
    <scope>NUCLEOTIDE SEQUENCE [LARGE SCALE GENOMIC DNA]</scope>
    <source>
        <strain evidence="3 4">TI.5.07</strain>
    </source>
</reference>
<name>A0ABU9G9Y2_COBMA</name>
<dbReference type="InterPro" id="IPR018228">
    <property type="entry name" value="DNase_TatD-rel_CS"/>
</dbReference>
<evidence type="ECO:0000256" key="2">
    <source>
        <dbReference type="ARBA" id="ARBA00022801"/>
    </source>
</evidence>
<dbReference type="Pfam" id="PF01026">
    <property type="entry name" value="TatD_DNase"/>
    <property type="match status" value="1"/>
</dbReference>
<dbReference type="EC" id="3.1.-.-" evidence="3"/>
<keyword evidence="2 3" id="KW-0378">Hydrolase</keyword>
<dbReference type="Gene3D" id="3.20.20.140">
    <property type="entry name" value="Metal-dependent hydrolases"/>
    <property type="match status" value="1"/>
</dbReference>
<sequence>MLIDSHCHLDFPVFAQDRDAVIARAVNESVSRFVVPSTTMASFADVLELVQSSPRIFGALGLHPYFLSEHGESGLAALHQALDQHAGEIVALGECGFDARLADHDAQWQLFEAQLSMAREFSLPVIVHCVRANDEVAKRLKNARLTRGGIIHAFAGSQVQAERFLELGFVLGLGGSVTYPRARKLRGVVASLPEDGFVLETDSPDMPLQGFQGQRNEPARVAEVARSVASLRESTLEAISETTSRTVQRILQLSA</sequence>
<keyword evidence="4" id="KW-1185">Reference proteome</keyword>
<dbReference type="InterPro" id="IPR001130">
    <property type="entry name" value="TatD-like"/>
</dbReference>
<dbReference type="PIRSF" id="PIRSF005902">
    <property type="entry name" value="DNase_TatD"/>
    <property type="match status" value="1"/>
</dbReference>
<accession>A0ABU9G9Y2</accession>
<gene>
    <name evidence="3" type="ORF">V6243_00430</name>
</gene>
<dbReference type="Proteomes" id="UP001378242">
    <property type="component" value="Unassembled WGS sequence"/>
</dbReference>
<evidence type="ECO:0000313" key="3">
    <source>
        <dbReference type="EMBL" id="MEL0615277.1"/>
    </source>
</evidence>
<proteinExistence type="inferred from homology"/>
<dbReference type="GO" id="GO:0016787">
    <property type="term" value="F:hydrolase activity"/>
    <property type="evidence" value="ECO:0007669"/>
    <property type="project" value="UniProtKB-KW"/>
</dbReference>
<dbReference type="PROSITE" id="PS01137">
    <property type="entry name" value="TATD_1"/>
    <property type="match status" value="1"/>
</dbReference>
<comment type="caution">
    <text evidence="3">The sequence shown here is derived from an EMBL/GenBank/DDBJ whole genome shotgun (WGS) entry which is preliminary data.</text>
</comment>
<dbReference type="RefSeq" id="WP_341541577.1">
    <property type="nucleotide sequence ID" value="NZ_JBAKAP010000001.1"/>
</dbReference>
<evidence type="ECO:0000313" key="4">
    <source>
        <dbReference type="Proteomes" id="UP001378242"/>
    </source>
</evidence>
<dbReference type="PANTHER" id="PTHR46124:SF3">
    <property type="entry name" value="HYDROLASE"/>
    <property type="match status" value="1"/>
</dbReference>